<dbReference type="PANTHER" id="PTHR21597">
    <property type="entry name" value="THO2 PROTEIN"/>
    <property type="match status" value="1"/>
</dbReference>
<feature type="compositionally biased region" description="Polar residues" evidence="1">
    <location>
        <begin position="784"/>
        <end position="804"/>
    </location>
</feature>
<dbReference type="Proteomes" id="UP000001949">
    <property type="component" value="Unassembled WGS sequence"/>
</dbReference>
<accession>Q4N3V4</accession>
<dbReference type="GeneID" id="3502203"/>
<organism evidence="4 5">
    <name type="scientific">Theileria parva</name>
    <name type="common">East coast fever infection agent</name>
    <dbReference type="NCBI Taxonomy" id="5875"/>
    <lineage>
        <taxon>Eukaryota</taxon>
        <taxon>Sar</taxon>
        <taxon>Alveolata</taxon>
        <taxon>Apicomplexa</taxon>
        <taxon>Aconoidasida</taxon>
        <taxon>Piroplasmida</taxon>
        <taxon>Theileriidae</taxon>
        <taxon>Theileria</taxon>
    </lineage>
</organism>
<feature type="compositionally biased region" description="Basic and acidic residues" evidence="1">
    <location>
        <begin position="656"/>
        <end position="670"/>
    </location>
</feature>
<proteinExistence type="predicted"/>
<evidence type="ECO:0000256" key="1">
    <source>
        <dbReference type="SAM" id="MobiDB-lite"/>
    </source>
</evidence>
<feature type="region of interest" description="Disordered" evidence="1">
    <location>
        <begin position="636"/>
        <end position="678"/>
    </location>
</feature>
<dbReference type="InterPro" id="IPR021418">
    <property type="entry name" value="THO_THOC2_C"/>
</dbReference>
<dbReference type="GO" id="GO:0006397">
    <property type="term" value="P:mRNA processing"/>
    <property type="evidence" value="ECO:0007669"/>
    <property type="project" value="InterPro"/>
</dbReference>
<comment type="caution">
    <text evidence="4">The sequence shown here is derived from an EMBL/GenBank/DDBJ whole genome shotgun (WGS) entry which is preliminary data.</text>
</comment>
<dbReference type="KEGG" id="tpv:TP02_0884"/>
<dbReference type="GO" id="GO:0000445">
    <property type="term" value="C:THO complex part of transcription export complex"/>
    <property type="evidence" value="ECO:0007669"/>
    <property type="project" value="TreeGrafter"/>
</dbReference>
<protein>
    <recommendedName>
        <fullName evidence="3">THO complex subunitTHOC2 C-terminal domain-containing protein</fullName>
    </recommendedName>
</protein>
<feature type="region of interest" description="Disordered" evidence="1">
    <location>
        <begin position="99"/>
        <end position="119"/>
    </location>
</feature>
<feature type="region of interest" description="Disordered" evidence="1">
    <location>
        <begin position="765"/>
        <end position="866"/>
    </location>
</feature>
<dbReference type="STRING" id="5875.Q4N3V4"/>
<feature type="compositionally biased region" description="Polar residues" evidence="1">
    <location>
        <begin position="852"/>
        <end position="866"/>
    </location>
</feature>
<dbReference type="AlphaFoldDB" id="Q4N3V4"/>
<dbReference type="InterPro" id="IPR040007">
    <property type="entry name" value="Tho2"/>
</dbReference>
<gene>
    <name evidence="4" type="ordered locus">TP02_0884</name>
</gene>
<evidence type="ECO:0000313" key="4">
    <source>
        <dbReference type="EMBL" id="EAN33169.1"/>
    </source>
</evidence>
<dbReference type="PANTHER" id="PTHR21597:SF0">
    <property type="entry name" value="THO COMPLEX SUBUNIT 2"/>
    <property type="match status" value="1"/>
</dbReference>
<keyword evidence="2" id="KW-0472">Membrane</keyword>
<dbReference type="EMBL" id="AAGK01000002">
    <property type="protein sequence ID" value="EAN33169.1"/>
    <property type="molecule type" value="Genomic_DNA"/>
</dbReference>
<feature type="compositionally biased region" description="Low complexity" evidence="1">
    <location>
        <begin position="102"/>
        <end position="111"/>
    </location>
</feature>
<dbReference type="GO" id="GO:0006406">
    <property type="term" value="P:mRNA export from nucleus"/>
    <property type="evidence" value="ECO:0007669"/>
    <property type="project" value="InterPro"/>
</dbReference>
<dbReference type="VEuPathDB" id="PiroplasmaDB:TpMuguga_02g00884"/>
<dbReference type="GO" id="GO:0003729">
    <property type="term" value="F:mRNA binding"/>
    <property type="evidence" value="ECO:0007669"/>
    <property type="project" value="TreeGrafter"/>
</dbReference>
<feature type="compositionally biased region" description="Polar residues" evidence="1">
    <location>
        <begin position="813"/>
        <end position="825"/>
    </location>
</feature>
<feature type="compositionally biased region" description="Low complexity" evidence="1">
    <location>
        <begin position="765"/>
        <end position="783"/>
    </location>
</feature>
<feature type="compositionally biased region" description="Polar residues" evidence="1">
    <location>
        <begin position="832"/>
        <end position="843"/>
    </location>
</feature>
<evidence type="ECO:0000259" key="3">
    <source>
        <dbReference type="Pfam" id="PF11262"/>
    </source>
</evidence>
<feature type="compositionally biased region" description="Low complexity" evidence="1">
    <location>
        <begin position="636"/>
        <end position="655"/>
    </location>
</feature>
<keyword evidence="2" id="KW-1133">Transmembrane helix</keyword>
<dbReference type="Pfam" id="PF11262">
    <property type="entry name" value="Tho2"/>
    <property type="match status" value="1"/>
</dbReference>
<evidence type="ECO:0000313" key="5">
    <source>
        <dbReference type="Proteomes" id="UP000001949"/>
    </source>
</evidence>
<keyword evidence="2" id="KW-0812">Transmembrane</keyword>
<evidence type="ECO:0000256" key="2">
    <source>
        <dbReference type="SAM" id="Phobius"/>
    </source>
</evidence>
<sequence length="866" mass="98436">MIRKLYQTYNYKLRNIFKKITFELLKSVKSPTIRSIVSIITAISAINPFSVCTLIIRQSELFNNLLLPLCELTKYFLSYTIDIFVYQLTINLIHLTNNPTASSSRDTSPKSSDAKKEYSLSDNRLDHSYNLNEEESNKMYLNSVILCKIYKRHSECDIIPIVTILILILNYSMSNRLTLCPSTEGQPDVPDPKNLKSKLDNEDLVKLEITGICIGNYYNVIFVIYNVLDYLIRLIEIIGGMVDVDMNKMTQEQLLCQCGSYSLKNECLVSNVDDEVVSVNNKKSLVKVVCRPFFVNSLLLILGRLINELLYDSNFTNSKLLLAIVDKFNNLVILLINFLEINEQTHLLPSKELLLKYYTENHLQFMNTVKAVKEPGELTTDSQSTSSLKRKRMEFTTNSVDTMLDDNFVGFINSLSIYDIYSPTEQYDTYVSKLTSFLSTITTAGAGNTFRRAKRIKNRITTLETDKEEHLTHSNVVLERLKEVFKSFVKNDAKVGPHITTRFISRIVFSRLLVSELNALFCCKIVDLIMENKMNYFNYFDFVNCYTKMLIPMISSLTEREVINLSIFFNHSFHLIKGWVNNREAFEKLVYDNPCFCTTFKFQPNREFKYQQLLQVIKKWEYFILLSIFSINKPPTSTNSANSANSANSTTSASSVKDDKGRVGDLKNSAESEMASEPESVLPQKRSWIEIKNVVIFLNKVSSNFPITVNSSLKVLNFLKNVLKLAKQNNWQDVTVPSNTLIKLIQMYQNQNKYIVINIPATPSSNPASNPVTTPSTPVNVPSKNPTSKETSPRNPMSKETSPRSGPDKETSLKSVSSKETSPKTGSKESSPKTGNSKETSPRNAPVKESVKSSSRTSITHGTDKR</sequence>
<feature type="domain" description="THO complex subunitTHOC2 C-terminal" evidence="3">
    <location>
        <begin position="404"/>
        <end position="744"/>
    </location>
</feature>
<keyword evidence="5" id="KW-1185">Reference proteome</keyword>
<feature type="transmembrane region" description="Helical" evidence="2">
    <location>
        <begin position="36"/>
        <end position="56"/>
    </location>
</feature>
<dbReference type="eggNOG" id="KOG1874">
    <property type="taxonomic scope" value="Eukaryota"/>
</dbReference>
<reference evidence="4 5" key="1">
    <citation type="journal article" date="2005" name="Science">
        <title>Genome sequence of Theileria parva, a bovine pathogen that transforms lymphocytes.</title>
        <authorList>
            <person name="Gardner M.J."/>
            <person name="Bishop R."/>
            <person name="Shah T."/>
            <person name="de Villiers E.P."/>
            <person name="Carlton J.M."/>
            <person name="Hall N."/>
            <person name="Ren Q."/>
            <person name="Paulsen I.T."/>
            <person name="Pain A."/>
            <person name="Berriman M."/>
            <person name="Wilson R.J.M."/>
            <person name="Sato S."/>
            <person name="Ralph S.A."/>
            <person name="Mann D.J."/>
            <person name="Xiong Z."/>
            <person name="Shallom S.J."/>
            <person name="Weidman J."/>
            <person name="Jiang L."/>
            <person name="Lynn J."/>
            <person name="Weaver B."/>
            <person name="Shoaibi A."/>
            <person name="Domingo A.R."/>
            <person name="Wasawo D."/>
            <person name="Crabtree J."/>
            <person name="Wortman J.R."/>
            <person name="Haas B."/>
            <person name="Angiuoli S.V."/>
            <person name="Creasy T.H."/>
            <person name="Lu C."/>
            <person name="Suh B."/>
            <person name="Silva J.C."/>
            <person name="Utterback T.R."/>
            <person name="Feldblyum T.V."/>
            <person name="Pertea M."/>
            <person name="Allen J."/>
            <person name="Nierman W.C."/>
            <person name="Taracha E.L.N."/>
            <person name="Salzberg S.L."/>
            <person name="White O.R."/>
            <person name="Fitzhugh H.A."/>
            <person name="Morzaria S."/>
            <person name="Venter J.C."/>
            <person name="Fraser C.M."/>
            <person name="Nene V."/>
        </authorList>
    </citation>
    <scope>NUCLEOTIDE SEQUENCE [LARGE SCALE GENOMIC DNA]</scope>
    <source>
        <strain evidence="4 5">Muguga</strain>
    </source>
</reference>
<dbReference type="RefSeq" id="XP_765452.1">
    <property type="nucleotide sequence ID" value="XM_760359.1"/>
</dbReference>
<name>Q4N3V4_THEPA</name>
<dbReference type="InParanoid" id="Q4N3V4"/>